<dbReference type="AlphaFoldDB" id="A0A1G9Q3I1"/>
<evidence type="ECO:0000313" key="2">
    <source>
        <dbReference type="Proteomes" id="UP000199202"/>
    </source>
</evidence>
<keyword evidence="2" id="KW-1185">Reference proteome</keyword>
<protein>
    <submittedName>
        <fullName evidence="1">Uncharacterized protein</fullName>
    </submittedName>
</protein>
<sequence>MPDATDNCAEGPLLPAQSLSNCMDRRADQLAGSQRLGADVEAADLNQVFSVKLEAVAKPQVIGREPGLRSYTIRSAQER</sequence>
<accession>A0A1G9Q3I1</accession>
<reference evidence="1 2" key="1">
    <citation type="submission" date="2016-10" db="EMBL/GenBank/DDBJ databases">
        <authorList>
            <person name="de Groot N.N."/>
        </authorList>
    </citation>
    <scope>NUCLEOTIDE SEQUENCE [LARGE SCALE GENOMIC DNA]</scope>
    <source>
        <strain evidence="1 2">CGMCC 4.6533</strain>
    </source>
</reference>
<dbReference type="EMBL" id="FNDJ01000035">
    <property type="protein sequence ID" value="SDM05570.1"/>
    <property type="molecule type" value="Genomic_DNA"/>
</dbReference>
<organism evidence="1 2">
    <name type="scientific">Nonomuraea jiangxiensis</name>
    <dbReference type="NCBI Taxonomy" id="633440"/>
    <lineage>
        <taxon>Bacteria</taxon>
        <taxon>Bacillati</taxon>
        <taxon>Actinomycetota</taxon>
        <taxon>Actinomycetes</taxon>
        <taxon>Streptosporangiales</taxon>
        <taxon>Streptosporangiaceae</taxon>
        <taxon>Nonomuraea</taxon>
    </lineage>
</organism>
<proteinExistence type="predicted"/>
<name>A0A1G9Q3I1_9ACTN</name>
<evidence type="ECO:0000313" key="1">
    <source>
        <dbReference type="EMBL" id="SDM05570.1"/>
    </source>
</evidence>
<gene>
    <name evidence="1" type="ORF">SAMN05421869_13539</name>
</gene>
<dbReference type="Proteomes" id="UP000199202">
    <property type="component" value="Unassembled WGS sequence"/>
</dbReference>